<protein>
    <submittedName>
        <fullName evidence="2">CRISPR system Cascade subunit CasD</fullName>
    </submittedName>
</protein>
<sequence length="252" mass="28303">MTAVVSSLALCFDAPMQSWGLASRFTIRDTATEPTKSGVVGLLASALGVARDDEENIAKLAALRLGVRVDREGLLERDYHTTQNVPNTEGSNHRTVVSQRYYLSDALFLVVLEGEDRDLLVRLQTAVLQPKWPLFFGRKAFVPARPLVRAGDNAVSALGVVDQELDEVLRTHPWLETRAECWAREREKARKDEAVALRTLVECEPQHPDAEVRRDVPISFARQQRRYRFRAVRRAEVSLTEELIPTGEPACS</sequence>
<dbReference type="AlphaFoldDB" id="A0A1M5LCR8"/>
<dbReference type="InterPro" id="IPR021124">
    <property type="entry name" value="CRISPR-assoc_prot_Cas5"/>
</dbReference>
<dbReference type="Pfam" id="PF09704">
    <property type="entry name" value="Cas_Cas5d"/>
    <property type="match status" value="1"/>
</dbReference>
<dbReference type="GO" id="GO:0043571">
    <property type="term" value="P:maintenance of CRISPR repeat elements"/>
    <property type="evidence" value="ECO:0007669"/>
    <property type="project" value="InterPro"/>
</dbReference>
<accession>A0A1M5LCR8</accession>
<evidence type="ECO:0000313" key="2">
    <source>
        <dbReference type="EMBL" id="SHG62808.1"/>
    </source>
</evidence>
<name>A0A1M5LCR8_STRHI</name>
<organism evidence="2 3">
    <name type="scientific">Streptoalloteichus hindustanus</name>
    <dbReference type="NCBI Taxonomy" id="2017"/>
    <lineage>
        <taxon>Bacteria</taxon>
        <taxon>Bacillati</taxon>
        <taxon>Actinomycetota</taxon>
        <taxon>Actinomycetes</taxon>
        <taxon>Pseudonocardiales</taxon>
        <taxon>Pseudonocardiaceae</taxon>
        <taxon>Streptoalloteichus</taxon>
    </lineage>
</organism>
<dbReference type="Gene3D" id="3.30.70.2660">
    <property type="match status" value="1"/>
</dbReference>
<dbReference type="Proteomes" id="UP000184501">
    <property type="component" value="Unassembled WGS sequence"/>
</dbReference>
<dbReference type="NCBIfam" id="TIGR01868">
    <property type="entry name" value="casD_Cas5e"/>
    <property type="match status" value="1"/>
</dbReference>
<dbReference type="GO" id="GO:0051607">
    <property type="term" value="P:defense response to virus"/>
    <property type="evidence" value="ECO:0007669"/>
    <property type="project" value="UniProtKB-KW"/>
</dbReference>
<dbReference type="EMBL" id="FQVN01000011">
    <property type="protein sequence ID" value="SHG62808.1"/>
    <property type="molecule type" value="Genomic_DNA"/>
</dbReference>
<dbReference type="CDD" id="cd09756">
    <property type="entry name" value="Cas5_I-E"/>
    <property type="match status" value="1"/>
</dbReference>
<keyword evidence="1" id="KW-0051">Antiviral defense</keyword>
<dbReference type="STRING" id="2017.SAMN05444320_11165"/>
<dbReference type="GO" id="GO:0003723">
    <property type="term" value="F:RNA binding"/>
    <property type="evidence" value="ECO:0007669"/>
    <property type="project" value="InterPro"/>
</dbReference>
<proteinExistence type="predicted"/>
<reference evidence="2 3" key="1">
    <citation type="submission" date="2016-11" db="EMBL/GenBank/DDBJ databases">
        <authorList>
            <person name="Jaros S."/>
            <person name="Januszkiewicz K."/>
            <person name="Wedrychowicz H."/>
        </authorList>
    </citation>
    <scope>NUCLEOTIDE SEQUENCE [LARGE SCALE GENOMIC DNA]</scope>
    <source>
        <strain evidence="2 3">DSM 44523</strain>
    </source>
</reference>
<gene>
    <name evidence="2" type="ORF">SAMN05444320_11165</name>
</gene>
<keyword evidence="3" id="KW-1185">Reference proteome</keyword>
<dbReference type="InterPro" id="IPR010147">
    <property type="entry name" value="CRISPR-assoc_prot_CasD"/>
</dbReference>
<dbReference type="InterPro" id="IPR013422">
    <property type="entry name" value="CRISPR-assoc_prot_Cas5_N"/>
</dbReference>
<dbReference type="NCBIfam" id="TIGR02593">
    <property type="entry name" value="CRISPR_cas5"/>
    <property type="match status" value="1"/>
</dbReference>
<evidence type="ECO:0000313" key="3">
    <source>
        <dbReference type="Proteomes" id="UP000184501"/>
    </source>
</evidence>
<evidence type="ECO:0000256" key="1">
    <source>
        <dbReference type="ARBA" id="ARBA00023118"/>
    </source>
</evidence>